<proteinExistence type="predicted"/>
<evidence type="ECO:0000313" key="6">
    <source>
        <dbReference type="Proteomes" id="UP000428325"/>
    </source>
</evidence>
<dbReference type="OrthoDB" id="44250at2157"/>
<dbReference type="CDD" id="cd03219">
    <property type="entry name" value="ABC_Mj1267_LivG_branched"/>
    <property type="match status" value="1"/>
</dbReference>
<dbReference type="SMART" id="SM00382">
    <property type="entry name" value="AAA"/>
    <property type="match status" value="1"/>
</dbReference>
<dbReference type="Proteomes" id="UP000428325">
    <property type="component" value="Chromosome"/>
</dbReference>
<organism evidence="5 6">
    <name type="scientific">Haloplanus rallus</name>
    <dbReference type="NCBI Taxonomy" id="1816183"/>
    <lineage>
        <taxon>Archaea</taxon>
        <taxon>Methanobacteriati</taxon>
        <taxon>Methanobacteriota</taxon>
        <taxon>Stenosarchaea group</taxon>
        <taxon>Halobacteria</taxon>
        <taxon>Halobacteriales</taxon>
        <taxon>Haloferacaceae</taxon>
        <taxon>Haloplanus</taxon>
    </lineage>
</organism>
<evidence type="ECO:0000256" key="2">
    <source>
        <dbReference type="ARBA" id="ARBA00022741"/>
    </source>
</evidence>
<keyword evidence="2" id="KW-0547">Nucleotide-binding</keyword>
<name>A0A6B9F2I3_9EURY</name>
<dbReference type="InterPro" id="IPR017871">
    <property type="entry name" value="ABC_transporter-like_CS"/>
</dbReference>
<dbReference type="Pfam" id="PF00005">
    <property type="entry name" value="ABC_tran"/>
    <property type="match status" value="1"/>
</dbReference>
<dbReference type="PROSITE" id="PS00211">
    <property type="entry name" value="ABC_TRANSPORTER_1"/>
    <property type="match status" value="1"/>
</dbReference>
<accession>A0A6B9F2I3</accession>
<dbReference type="PANTHER" id="PTHR45772:SF3">
    <property type="entry name" value="ABC TRANSPORTER ATP-BINDING PROTEIN"/>
    <property type="match status" value="1"/>
</dbReference>
<dbReference type="EMBL" id="CP034345">
    <property type="protein sequence ID" value="QGX94555.1"/>
    <property type="molecule type" value="Genomic_DNA"/>
</dbReference>
<dbReference type="InterPro" id="IPR051120">
    <property type="entry name" value="ABC_AA/LPS_Transport"/>
</dbReference>
<dbReference type="GO" id="GO:0005886">
    <property type="term" value="C:plasma membrane"/>
    <property type="evidence" value="ECO:0007669"/>
    <property type="project" value="TreeGrafter"/>
</dbReference>
<keyword evidence="6" id="KW-1185">Reference proteome</keyword>
<feature type="domain" description="ABC transporter" evidence="4">
    <location>
        <begin position="23"/>
        <end position="259"/>
    </location>
</feature>
<evidence type="ECO:0000256" key="3">
    <source>
        <dbReference type="ARBA" id="ARBA00022840"/>
    </source>
</evidence>
<gene>
    <name evidence="5" type="ORF">EI982_07010</name>
</gene>
<dbReference type="Gene3D" id="3.40.50.300">
    <property type="entry name" value="P-loop containing nucleotide triphosphate hydrolases"/>
    <property type="match status" value="1"/>
</dbReference>
<keyword evidence="3 5" id="KW-0067">ATP-binding</keyword>
<evidence type="ECO:0000259" key="4">
    <source>
        <dbReference type="PROSITE" id="PS50893"/>
    </source>
</evidence>
<evidence type="ECO:0000313" key="5">
    <source>
        <dbReference type="EMBL" id="QGX94555.1"/>
    </source>
</evidence>
<dbReference type="SUPFAM" id="SSF52540">
    <property type="entry name" value="P-loop containing nucleoside triphosphate hydrolases"/>
    <property type="match status" value="1"/>
</dbReference>
<dbReference type="InterPro" id="IPR032823">
    <property type="entry name" value="BCA_ABC_TP_C"/>
</dbReference>
<dbReference type="GO" id="GO:0016887">
    <property type="term" value="F:ATP hydrolysis activity"/>
    <property type="evidence" value="ECO:0007669"/>
    <property type="project" value="InterPro"/>
</dbReference>
<evidence type="ECO:0000256" key="1">
    <source>
        <dbReference type="ARBA" id="ARBA00022448"/>
    </source>
</evidence>
<dbReference type="RefSeq" id="WP_157688832.1">
    <property type="nucleotide sequence ID" value="NZ_CP034345.1"/>
</dbReference>
<dbReference type="GeneID" id="43369270"/>
<dbReference type="InterPro" id="IPR027417">
    <property type="entry name" value="P-loop_NTPase"/>
</dbReference>
<dbReference type="InterPro" id="IPR003593">
    <property type="entry name" value="AAA+_ATPase"/>
</dbReference>
<dbReference type="GO" id="GO:0005524">
    <property type="term" value="F:ATP binding"/>
    <property type="evidence" value="ECO:0007669"/>
    <property type="project" value="UniProtKB-KW"/>
</dbReference>
<protein>
    <submittedName>
        <fullName evidence="5">ABC transporter ATP-binding protein</fullName>
    </submittedName>
</protein>
<sequence>MTDQQATRTDGKVSASTLDDEFLTLADLTKEFGSLAAVDSVSLSVPEGELHSIIGPNGAGKTTLFSLIAGSLSPTSGEIRYRGQNITDRDEYQRAQRGISRVFQIAQLFPNLTVRENIRLGLQARDQSMNPFVTVGDGTDEAIERMLDRLNLPPEITAENLAHGDKKKLEMGISITSDPDLLLLDEPTSGVSAGESEDIIDLIDELRDDFTILLIEHDVDMVLKLSDRITVLHQGRVISQGDAETIMADEEVQRAYLGGYKND</sequence>
<keyword evidence="1" id="KW-0813">Transport</keyword>
<reference evidence="5 6" key="1">
    <citation type="submission" date="2018-12" db="EMBL/GenBank/DDBJ databases">
        <title>Complete genome sequence of Haloplanus rallus MBLA0036.</title>
        <authorList>
            <person name="Nam Y.-d."/>
            <person name="Kang J."/>
            <person name="Chung W.-H."/>
            <person name="Park Y.S."/>
        </authorList>
    </citation>
    <scope>NUCLEOTIDE SEQUENCE [LARGE SCALE GENOMIC DNA]</scope>
    <source>
        <strain evidence="5 6">MBLA0036</strain>
    </source>
</reference>
<dbReference type="InterPro" id="IPR003439">
    <property type="entry name" value="ABC_transporter-like_ATP-bd"/>
</dbReference>
<dbReference type="PROSITE" id="PS50893">
    <property type="entry name" value="ABC_TRANSPORTER_2"/>
    <property type="match status" value="1"/>
</dbReference>
<dbReference type="Pfam" id="PF12399">
    <property type="entry name" value="BCA_ABC_TP_C"/>
    <property type="match status" value="1"/>
</dbReference>
<dbReference type="KEGG" id="hra:EI982_07010"/>
<dbReference type="AlphaFoldDB" id="A0A6B9F2I3"/>
<dbReference type="PANTHER" id="PTHR45772">
    <property type="entry name" value="CONSERVED COMPONENT OF ABC TRANSPORTER FOR NATURAL AMINO ACIDS-RELATED"/>
    <property type="match status" value="1"/>
</dbReference>